<feature type="transmembrane region" description="Helical" evidence="2">
    <location>
        <begin position="399"/>
        <end position="417"/>
    </location>
</feature>
<evidence type="ECO:0000313" key="5">
    <source>
        <dbReference type="EMBL" id="PHV68313.1"/>
    </source>
</evidence>
<gene>
    <name evidence="5" type="ORF">CSW57_03495</name>
</gene>
<evidence type="ECO:0000313" key="6">
    <source>
        <dbReference type="Proteomes" id="UP000225108"/>
    </source>
</evidence>
<proteinExistence type="predicted"/>
<dbReference type="PANTHER" id="PTHR46825:SF8">
    <property type="entry name" value="BETA-LACTAMASE-RELATED"/>
    <property type="match status" value="1"/>
</dbReference>
<evidence type="ECO:0000256" key="3">
    <source>
        <dbReference type="SAM" id="SignalP"/>
    </source>
</evidence>
<comment type="caution">
    <text evidence="5">The sequence shown here is derived from an EMBL/GenBank/DDBJ whole genome shotgun (WGS) entry which is preliminary data.</text>
</comment>
<protein>
    <recommendedName>
        <fullName evidence="4">Beta-lactamase-related domain-containing protein</fullName>
    </recommendedName>
</protein>
<dbReference type="InterPro" id="IPR050491">
    <property type="entry name" value="AmpC-like"/>
</dbReference>
<accession>A0A2G3PRF5</accession>
<dbReference type="PROSITE" id="PS00146">
    <property type="entry name" value="BETA_LACTAMASE_A"/>
    <property type="match status" value="1"/>
</dbReference>
<dbReference type="SUPFAM" id="SSF56601">
    <property type="entry name" value="beta-lactamase/transpeptidase-like"/>
    <property type="match status" value="1"/>
</dbReference>
<feature type="signal peptide" evidence="3">
    <location>
        <begin position="1"/>
        <end position="29"/>
    </location>
</feature>
<feature type="domain" description="Beta-lactamase-related" evidence="4">
    <location>
        <begin position="42"/>
        <end position="338"/>
    </location>
</feature>
<feature type="chain" id="PRO_5013552116" description="Beta-lactamase-related domain-containing protein" evidence="3">
    <location>
        <begin position="30"/>
        <end position="482"/>
    </location>
</feature>
<sequence>MRRSFNALLRCVSVAAVVSLVPGAAPANASPERGPAAAAAYLNDVAAEQRIPGMAVAVVTLEDTEFEWMEGEDGNGRPIGRDSPFLIGSVAKSMTAALVLQRAEANELQLSDPIGDHLPWLVGTAPTIEELLTHSSGYSTADGLAVAERFDNTDGAVRRAAEDLEYSGTRGQYEYSDANYLILGALVEELEHRPFGEVLRTDLLEPLDMTDTATTSEAAADLPAGHRYWWGQPRKYSPGFDESGTPFGYVVSTLTDLARYVRAQAGDNPDVLSPAMLDRLHTPRVSSGDDRYGYGWRITASDEGTLTHHTGATPGYFAHLMLDSDGRAVAVLANAYSEARAPALAAVAENVLLTLDGKAPESATGDPVLSTLPWAIALIAVVGLVMAVMGRWRPIRRGLRWTLAGSAVALCGALWLLPDFFGSDWRVMRIWLPDSAYGLSIAIALWALAAASLATPRTSVRPRRQTKLASMASRSRTSSVPN</sequence>
<reference evidence="5 6" key="1">
    <citation type="submission" date="2017-10" db="EMBL/GenBank/DDBJ databases">
        <title>The draft genome sequence of Williamsia sp. BULT 1.1 isolated from the semi-arid grassland soils from South Africa.</title>
        <authorList>
            <person name="Kabwe M.H."/>
            <person name="Govender N."/>
            <person name="Mutseka Lunga P."/>
            <person name="Vikram S."/>
            <person name="Makhalanyane T.P."/>
        </authorList>
    </citation>
    <scope>NUCLEOTIDE SEQUENCE [LARGE SCALE GENOMIC DNA]</scope>
    <source>
        <strain evidence="5 6">BULT 1.1</strain>
    </source>
</reference>
<dbReference type="Pfam" id="PF00144">
    <property type="entry name" value="Beta-lactamase"/>
    <property type="match status" value="1"/>
</dbReference>
<name>A0A2G3PRF5_WILMA</name>
<dbReference type="InterPro" id="IPR023650">
    <property type="entry name" value="Beta-lactam_class-A_AS"/>
</dbReference>
<feature type="compositionally biased region" description="Polar residues" evidence="1">
    <location>
        <begin position="472"/>
        <end position="482"/>
    </location>
</feature>
<feature type="region of interest" description="Disordered" evidence="1">
    <location>
        <begin position="462"/>
        <end position="482"/>
    </location>
</feature>
<evidence type="ECO:0000256" key="1">
    <source>
        <dbReference type="SAM" id="MobiDB-lite"/>
    </source>
</evidence>
<organism evidence="5 6">
    <name type="scientific">Williamsia marianensis</name>
    <dbReference type="NCBI Taxonomy" id="85044"/>
    <lineage>
        <taxon>Bacteria</taxon>
        <taxon>Bacillati</taxon>
        <taxon>Actinomycetota</taxon>
        <taxon>Actinomycetes</taxon>
        <taxon>Mycobacteriales</taxon>
        <taxon>Nocardiaceae</taxon>
        <taxon>Williamsia</taxon>
    </lineage>
</organism>
<dbReference type="Proteomes" id="UP000225108">
    <property type="component" value="Unassembled WGS sequence"/>
</dbReference>
<evidence type="ECO:0000259" key="4">
    <source>
        <dbReference type="Pfam" id="PF00144"/>
    </source>
</evidence>
<keyword evidence="3" id="KW-0732">Signal</keyword>
<dbReference type="InterPro" id="IPR001466">
    <property type="entry name" value="Beta-lactam-related"/>
</dbReference>
<dbReference type="InterPro" id="IPR012338">
    <property type="entry name" value="Beta-lactam/transpept-like"/>
</dbReference>
<feature type="transmembrane region" description="Helical" evidence="2">
    <location>
        <begin position="437"/>
        <end position="455"/>
    </location>
</feature>
<feature type="transmembrane region" description="Helical" evidence="2">
    <location>
        <begin position="372"/>
        <end position="392"/>
    </location>
</feature>
<dbReference type="EMBL" id="PEBD01000004">
    <property type="protein sequence ID" value="PHV68313.1"/>
    <property type="molecule type" value="Genomic_DNA"/>
</dbReference>
<keyword evidence="2" id="KW-0812">Transmembrane</keyword>
<dbReference type="AlphaFoldDB" id="A0A2G3PRF5"/>
<evidence type="ECO:0000256" key="2">
    <source>
        <dbReference type="SAM" id="Phobius"/>
    </source>
</evidence>
<dbReference type="PANTHER" id="PTHR46825">
    <property type="entry name" value="D-ALANYL-D-ALANINE-CARBOXYPEPTIDASE/ENDOPEPTIDASE AMPH"/>
    <property type="match status" value="1"/>
</dbReference>
<dbReference type="Gene3D" id="3.40.710.10">
    <property type="entry name" value="DD-peptidase/beta-lactamase superfamily"/>
    <property type="match status" value="1"/>
</dbReference>
<keyword evidence="2" id="KW-1133">Transmembrane helix</keyword>
<keyword evidence="2" id="KW-0472">Membrane</keyword>
<dbReference type="RefSeq" id="WP_099381454.1">
    <property type="nucleotide sequence ID" value="NZ_PEBD01000004.1"/>
</dbReference>